<feature type="domain" description="EF-hand" evidence="13">
    <location>
        <begin position="264"/>
        <end position="299"/>
    </location>
</feature>
<evidence type="ECO:0000256" key="12">
    <source>
        <dbReference type="SAM" id="MobiDB-lite"/>
    </source>
</evidence>
<proteinExistence type="predicted"/>
<evidence type="ECO:0000256" key="5">
    <source>
        <dbReference type="ARBA" id="ARBA00022723"/>
    </source>
</evidence>
<comment type="caution">
    <text evidence="15">The sequence shown here is derived from an EMBL/GenBank/DDBJ whole genome shotgun (WGS) entry which is preliminary data.</text>
</comment>
<dbReference type="InterPro" id="IPR011992">
    <property type="entry name" value="EF-hand-dom_pair"/>
</dbReference>
<dbReference type="Proteomes" id="UP000823561">
    <property type="component" value="Chromosome 15"/>
</dbReference>
<comment type="catalytic activity">
    <reaction evidence="1">
        <text>Thiol-dependent hydrolysis of ester, thioester, amide, peptide and isopeptide bonds formed by the C-terminal Gly of ubiquitin (a 76-residue protein attached to proteins as an intracellular targeting signal).</text>
        <dbReference type="EC" id="3.4.19.12"/>
    </reaction>
</comment>
<dbReference type="PROSITE" id="PS00018">
    <property type="entry name" value="EF_HAND_1"/>
    <property type="match status" value="2"/>
</dbReference>
<dbReference type="SMART" id="SM00695">
    <property type="entry name" value="DUSP"/>
    <property type="match status" value="1"/>
</dbReference>
<evidence type="ECO:0000256" key="6">
    <source>
        <dbReference type="ARBA" id="ARBA00022737"/>
    </source>
</evidence>
<keyword evidence="3" id="KW-0597">Phosphoprotein</keyword>
<evidence type="ECO:0000256" key="1">
    <source>
        <dbReference type="ARBA" id="ARBA00000707"/>
    </source>
</evidence>
<dbReference type="InterPro" id="IPR035927">
    <property type="entry name" value="DUSP-like_sf"/>
</dbReference>
<dbReference type="Gene3D" id="1.10.238.10">
    <property type="entry name" value="EF-hand"/>
    <property type="match status" value="2"/>
</dbReference>
<dbReference type="PANTHER" id="PTHR23055">
    <property type="entry name" value="CALCIUM BINDING PROTEINS"/>
    <property type="match status" value="1"/>
</dbReference>
<evidence type="ECO:0000256" key="7">
    <source>
        <dbReference type="ARBA" id="ARBA00022786"/>
    </source>
</evidence>
<dbReference type="PROSITE" id="PS51283">
    <property type="entry name" value="DUSP"/>
    <property type="match status" value="1"/>
</dbReference>
<keyword evidence="7" id="KW-0833">Ubl conjugation pathway</keyword>
<keyword evidence="16" id="KW-1185">Reference proteome</keyword>
<accession>A0AAV6G3D8</accession>
<dbReference type="PANTHER" id="PTHR23055:SF188">
    <property type="entry name" value="EF-HAND DOMAIN-CONTAINING PROTEIN"/>
    <property type="match status" value="1"/>
</dbReference>
<evidence type="ECO:0000313" key="15">
    <source>
        <dbReference type="EMBL" id="KAG5269154.1"/>
    </source>
</evidence>
<dbReference type="Pfam" id="PF13202">
    <property type="entry name" value="EF-hand_5"/>
    <property type="match status" value="2"/>
</dbReference>
<dbReference type="SUPFAM" id="SSF143791">
    <property type="entry name" value="DUSP-like"/>
    <property type="match status" value="1"/>
</dbReference>
<evidence type="ECO:0000259" key="14">
    <source>
        <dbReference type="PROSITE" id="PS51283"/>
    </source>
</evidence>
<gene>
    <name evidence="15" type="ORF">AALO_G00198870</name>
</gene>
<dbReference type="InterPro" id="IPR006615">
    <property type="entry name" value="Pept_C19_DUSP"/>
</dbReference>
<reference evidence="15" key="1">
    <citation type="submission" date="2020-10" db="EMBL/GenBank/DDBJ databases">
        <title>Chromosome-scale genome assembly of the Allis shad, Alosa alosa.</title>
        <authorList>
            <person name="Margot Z."/>
            <person name="Christophe K."/>
            <person name="Cabau C."/>
            <person name="Louis A."/>
            <person name="Berthelot C."/>
            <person name="Parey E."/>
            <person name="Roest Crollius H."/>
            <person name="Montfort J."/>
            <person name="Robinson-Rechavi M."/>
            <person name="Bucao C."/>
            <person name="Bouchez O."/>
            <person name="Gislard M."/>
            <person name="Lluch J."/>
            <person name="Milhes M."/>
            <person name="Lampietro C."/>
            <person name="Lopez Roques C."/>
            <person name="Donnadieu C."/>
            <person name="Braasch I."/>
            <person name="Desvignes T."/>
            <person name="Postlethwait J."/>
            <person name="Bobe J."/>
            <person name="Guiguen Y."/>
        </authorList>
    </citation>
    <scope>NUCLEOTIDE SEQUENCE</scope>
    <source>
        <strain evidence="15">M-15738</strain>
        <tissue evidence="15">Blood</tissue>
    </source>
</reference>
<dbReference type="InterPro" id="IPR002048">
    <property type="entry name" value="EF_hand_dom"/>
</dbReference>
<dbReference type="PROSITE" id="PS50222">
    <property type="entry name" value="EF_HAND_2"/>
    <property type="match status" value="2"/>
</dbReference>
<evidence type="ECO:0000256" key="4">
    <source>
        <dbReference type="ARBA" id="ARBA00022670"/>
    </source>
</evidence>
<feature type="domain" description="DUSP" evidence="14">
    <location>
        <begin position="369"/>
        <end position="593"/>
    </location>
</feature>
<feature type="domain" description="EF-hand" evidence="13">
    <location>
        <begin position="236"/>
        <end position="263"/>
    </location>
</feature>
<evidence type="ECO:0000313" key="16">
    <source>
        <dbReference type="Proteomes" id="UP000823561"/>
    </source>
</evidence>
<dbReference type="SMART" id="SM00054">
    <property type="entry name" value="EFh"/>
    <property type="match status" value="2"/>
</dbReference>
<feature type="compositionally biased region" description="Polar residues" evidence="12">
    <location>
        <begin position="432"/>
        <end position="450"/>
    </location>
</feature>
<dbReference type="Gene3D" id="3.30.2230.10">
    <property type="entry name" value="DUSP-like"/>
    <property type="match status" value="1"/>
</dbReference>
<organism evidence="15 16">
    <name type="scientific">Alosa alosa</name>
    <name type="common">allis shad</name>
    <dbReference type="NCBI Taxonomy" id="278164"/>
    <lineage>
        <taxon>Eukaryota</taxon>
        <taxon>Metazoa</taxon>
        <taxon>Chordata</taxon>
        <taxon>Craniata</taxon>
        <taxon>Vertebrata</taxon>
        <taxon>Euteleostomi</taxon>
        <taxon>Actinopterygii</taxon>
        <taxon>Neopterygii</taxon>
        <taxon>Teleostei</taxon>
        <taxon>Clupei</taxon>
        <taxon>Clupeiformes</taxon>
        <taxon>Clupeoidei</taxon>
        <taxon>Clupeidae</taxon>
        <taxon>Alosa</taxon>
    </lineage>
</organism>
<sequence>MGAKESRIGFLSYDEAVKRVTDVELKRLKDAFKRTSGVSYYMTQQCFYREVLGDGVPPKVAEVIYTSFGGTSKGLHFNNLIVGLVLLTRGRDEEKAKYIFSLFASESGSHITRDDVESMLRAVDGQVPPSLRKCFAEGEKVHYERFRNWLLQNKEAFTFSRWLLSAGVCVTLTDDSDTPTFYQTLAGVTHLEESDIIDLEKRYWLLKAQSRTGRFDLETFVPLVSPPIHASLGEGLFHAFDENRDNHIDFKEISCGLSACCRGPVAERQKFCFKVFDVDRDGVLSRQEVHEMVVALLEVWKDNRTDTLPELLANVSDIVEGILKMHDTTKMGHLTLEDYQIWSVKSALANEFLNLLFQVCHIVLGLRPAAPEEEGQIIRGWLERESRHGLQAGQNWFLISMQWWQQWKDYVKYDNRAIVVEQPSIVGAGRRSPQSCASAEPASTATSRAGYSNGGGVTRSSSSSEEKSSDNISSASEAAESPNTSEWAHMSSSATDLCFARQHNASDNNNQCFSSANGHLPTNLTSQRPGAIDNQPLVLTEPMKAPTLTMEGGRLKRSPPLTVGRDFETVPEPVWRALYHWYGANLSLPRPVIQHTKTGHPELELFPRYLLFLRQQPATRTPQSNIWVNMGMTSLRMFPEHIPRGNVPSPNAPLKRVLAYTGCFSRMGTIKDIHEYLSQRLRIKDEDMRLWLYNSENYLTLLDDEDHTLESLKIPGRAALSN</sequence>
<keyword evidence="10" id="KW-0106">Calcium</keyword>
<dbReference type="InterPro" id="IPR057368">
    <property type="entry name" value="USP32_N"/>
</dbReference>
<dbReference type="Gene3D" id="3.10.20.90">
    <property type="entry name" value="Phosphatidylinositol 3-kinase Catalytic Subunit, Chain A, domain 1"/>
    <property type="match status" value="1"/>
</dbReference>
<keyword evidence="5" id="KW-0479">Metal-binding</keyword>
<keyword evidence="6" id="KW-0677">Repeat</keyword>
<dbReference type="Pfam" id="PF06337">
    <property type="entry name" value="DUSP"/>
    <property type="match status" value="1"/>
</dbReference>
<dbReference type="GO" id="GO:0005509">
    <property type="term" value="F:calcium ion binding"/>
    <property type="evidence" value="ECO:0007669"/>
    <property type="project" value="InterPro"/>
</dbReference>
<dbReference type="CDD" id="cd00051">
    <property type="entry name" value="EFh"/>
    <property type="match status" value="1"/>
</dbReference>
<dbReference type="EMBL" id="JADWDJ010000015">
    <property type="protein sequence ID" value="KAG5269154.1"/>
    <property type="molecule type" value="Genomic_DNA"/>
</dbReference>
<dbReference type="PRINTS" id="PR00450">
    <property type="entry name" value="RECOVERIN"/>
</dbReference>
<evidence type="ECO:0000256" key="2">
    <source>
        <dbReference type="ARBA" id="ARBA00012759"/>
    </source>
</evidence>
<name>A0AAV6G3D8_9TELE</name>
<dbReference type="EC" id="3.4.19.12" evidence="2"/>
<dbReference type="SUPFAM" id="SSF47473">
    <property type="entry name" value="EF-hand"/>
    <property type="match status" value="2"/>
</dbReference>
<dbReference type="InterPro" id="IPR028846">
    <property type="entry name" value="Recoverin"/>
</dbReference>
<dbReference type="InterPro" id="IPR018247">
    <property type="entry name" value="EF_Hand_1_Ca_BS"/>
</dbReference>
<evidence type="ECO:0000256" key="9">
    <source>
        <dbReference type="ARBA" id="ARBA00022807"/>
    </source>
</evidence>
<keyword evidence="9" id="KW-0788">Thiol protease</keyword>
<evidence type="ECO:0000256" key="3">
    <source>
        <dbReference type="ARBA" id="ARBA00022553"/>
    </source>
</evidence>
<evidence type="ECO:0000256" key="10">
    <source>
        <dbReference type="ARBA" id="ARBA00022837"/>
    </source>
</evidence>
<evidence type="ECO:0000256" key="11">
    <source>
        <dbReference type="ARBA" id="ARBA00071642"/>
    </source>
</evidence>
<dbReference type="GO" id="GO:0006508">
    <property type="term" value="P:proteolysis"/>
    <property type="evidence" value="ECO:0007669"/>
    <property type="project" value="UniProtKB-KW"/>
</dbReference>
<evidence type="ECO:0000259" key="13">
    <source>
        <dbReference type="PROSITE" id="PS50222"/>
    </source>
</evidence>
<dbReference type="Pfam" id="PF25265">
    <property type="entry name" value="USP32_N"/>
    <property type="match status" value="1"/>
</dbReference>
<keyword evidence="8" id="KW-0378">Hydrolase</keyword>
<keyword evidence="4" id="KW-0645">Protease</keyword>
<dbReference type="GO" id="GO:0004843">
    <property type="term" value="F:cysteine-type deubiquitinase activity"/>
    <property type="evidence" value="ECO:0007669"/>
    <property type="project" value="UniProtKB-EC"/>
</dbReference>
<feature type="compositionally biased region" description="Low complexity" evidence="12">
    <location>
        <begin position="470"/>
        <end position="486"/>
    </location>
</feature>
<protein>
    <recommendedName>
        <fullName evidence="11">Ubiquitin carboxyl-terminal hydrolase 32</fullName>
        <ecNumber evidence="2">3.4.19.12</ecNumber>
    </recommendedName>
</protein>
<dbReference type="FunFam" id="1.10.238.10:FF:000128">
    <property type="entry name" value="Ubiquitin carboxyl-terminal hydrolase 32"/>
    <property type="match status" value="1"/>
</dbReference>
<dbReference type="AlphaFoldDB" id="A0AAV6G3D8"/>
<dbReference type="FunFam" id="1.10.238.10:FF:000081">
    <property type="entry name" value="Ubiquitin carboxyl-terminal hydrolase 32"/>
    <property type="match status" value="1"/>
</dbReference>
<feature type="region of interest" description="Disordered" evidence="12">
    <location>
        <begin position="428"/>
        <end position="487"/>
    </location>
</feature>
<dbReference type="FunFam" id="3.30.2230.10:FF:000004">
    <property type="entry name" value="Ubiquitin carboxyl-terminal hydrolase 32"/>
    <property type="match status" value="1"/>
</dbReference>
<evidence type="ECO:0000256" key="8">
    <source>
        <dbReference type="ARBA" id="ARBA00022801"/>
    </source>
</evidence>